<dbReference type="Gene3D" id="3.40.50.150">
    <property type="entry name" value="Vaccinia Virus protein VP39"/>
    <property type="match status" value="1"/>
</dbReference>
<evidence type="ECO:0000313" key="2">
    <source>
        <dbReference type="Proteomes" id="UP000799440"/>
    </source>
</evidence>
<dbReference type="EMBL" id="MU006582">
    <property type="protein sequence ID" value="KAF2745394.1"/>
    <property type="molecule type" value="Genomic_DNA"/>
</dbReference>
<organism evidence="1 2">
    <name type="scientific">Sporormia fimetaria CBS 119925</name>
    <dbReference type="NCBI Taxonomy" id="1340428"/>
    <lineage>
        <taxon>Eukaryota</taxon>
        <taxon>Fungi</taxon>
        <taxon>Dikarya</taxon>
        <taxon>Ascomycota</taxon>
        <taxon>Pezizomycotina</taxon>
        <taxon>Dothideomycetes</taxon>
        <taxon>Pleosporomycetidae</taxon>
        <taxon>Pleosporales</taxon>
        <taxon>Sporormiaceae</taxon>
        <taxon>Sporormia</taxon>
    </lineage>
</organism>
<name>A0A6A6V6Q8_9PLEO</name>
<evidence type="ECO:0008006" key="3">
    <source>
        <dbReference type="Google" id="ProtNLM"/>
    </source>
</evidence>
<protein>
    <recommendedName>
        <fullName evidence="3">Methyltransferase type 11 domain-containing protein</fullName>
    </recommendedName>
</protein>
<dbReference type="InterPro" id="IPR029063">
    <property type="entry name" value="SAM-dependent_MTases_sf"/>
</dbReference>
<keyword evidence="2" id="KW-1185">Reference proteome</keyword>
<gene>
    <name evidence="1" type="ORF">M011DRAFT_469450</name>
</gene>
<dbReference type="AlphaFoldDB" id="A0A6A6V6Q8"/>
<evidence type="ECO:0000313" key="1">
    <source>
        <dbReference type="EMBL" id="KAF2745394.1"/>
    </source>
</evidence>
<dbReference type="OrthoDB" id="3902588at2759"/>
<sequence>MYPRQQVHYLATEPQGALPLSENVCHLRVLQPGMIPLPYLGCSFSHIRTSKLPSLVPSSQLPQLFSEFHRVLAPGGMLEIRVMDAAPVRSTAGPKMRMWIEDRLLLNLEKKFRCSKPCSLISTWLFEAGFDLPAASRSEAGDTMKLVGVAPTSASIYDKLSMLVGRAMWKDIWGDYVSEALGESRWWWEDEEVVAECVAHQTVFECGAIFAFKRLSAPSLFGGEV</sequence>
<proteinExistence type="predicted"/>
<reference evidence="1" key="1">
    <citation type="journal article" date="2020" name="Stud. Mycol.">
        <title>101 Dothideomycetes genomes: a test case for predicting lifestyles and emergence of pathogens.</title>
        <authorList>
            <person name="Haridas S."/>
            <person name="Albert R."/>
            <person name="Binder M."/>
            <person name="Bloem J."/>
            <person name="Labutti K."/>
            <person name="Salamov A."/>
            <person name="Andreopoulos B."/>
            <person name="Baker S."/>
            <person name="Barry K."/>
            <person name="Bills G."/>
            <person name="Bluhm B."/>
            <person name="Cannon C."/>
            <person name="Castanera R."/>
            <person name="Culley D."/>
            <person name="Daum C."/>
            <person name="Ezra D."/>
            <person name="Gonzalez J."/>
            <person name="Henrissat B."/>
            <person name="Kuo A."/>
            <person name="Liang C."/>
            <person name="Lipzen A."/>
            <person name="Lutzoni F."/>
            <person name="Magnuson J."/>
            <person name="Mondo S."/>
            <person name="Nolan M."/>
            <person name="Ohm R."/>
            <person name="Pangilinan J."/>
            <person name="Park H.-J."/>
            <person name="Ramirez L."/>
            <person name="Alfaro M."/>
            <person name="Sun H."/>
            <person name="Tritt A."/>
            <person name="Yoshinaga Y."/>
            <person name="Zwiers L.-H."/>
            <person name="Turgeon B."/>
            <person name="Goodwin S."/>
            <person name="Spatafora J."/>
            <person name="Crous P."/>
            <person name="Grigoriev I."/>
        </authorList>
    </citation>
    <scope>NUCLEOTIDE SEQUENCE</scope>
    <source>
        <strain evidence="1">CBS 119925</strain>
    </source>
</reference>
<dbReference type="Proteomes" id="UP000799440">
    <property type="component" value="Unassembled WGS sequence"/>
</dbReference>
<accession>A0A6A6V6Q8</accession>